<gene>
    <name evidence="4" type="ORF">PENTCL1PPCAC_10136</name>
</gene>
<keyword evidence="1" id="KW-0547">Nucleotide-binding</keyword>
<dbReference type="EMBL" id="BTSX01000003">
    <property type="protein sequence ID" value="GMS87961.1"/>
    <property type="molecule type" value="Genomic_DNA"/>
</dbReference>
<feature type="domain" description="DNA helicase Pif1-like DEAD-box helicase" evidence="2">
    <location>
        <begin position="2"/>
        <end position="59"/>
    </location>
</feature>
<comment type="cofactor">
    <cofactor evidence="1">
        <name>Mg(2+)</name>
        <dbReference type="ChEBI" id="CHEBI:18420"/>
    </cofactor>
</comment>
<proteinExistence type="inferred from homology"/>
<feature type="non-terminal residue" evidence="4">
    <location>
        <position position="1"/>
    </location>
</feature>
<comment type="catalytic activity">
    <reaction evidence="1">
        <text>ATP + H2O = ADP + phosphate + H(+)</text>
        <dbReference type="Rhea" id="RHEA:13065"/>
        <dbReference type="ChEBI" id="CHEBI:15377"/>
        <dbReference type="ChEBI" id="CHEBI:15378"/>
        <dbReference type="ChEBI" id="CHEBI:30616"/>
        <dbReference type="ChEBI" id="CHEBI:43474"/>
        <dbReference type="ChEBI" id="CHEBI:456216"/>
        <dbReference type="EC" id="5.6.2.3"/>
    </reaction>
</comment>
<dbReference type="GO" id="GO:0000723">
    <property type="term" value="P:telomere maintenance"/>
    <property type="evidence" value="ECO:0007669"/>
    <property type="project" value="InterPro"/>
</dbReference>
<dbReference type="Proteomes" id="UP001432027">
    <property type="component" value="Unassembled WGS sequence"/>
</dbReference>
<dbReference type="InterPro" id="IPR049163">
    <property type="entry name" value="Pif1-like_2B_dom"/>
</dbReference>
<accession>A0AAV5SXM8</accession>
<evidence type="ECO:0000313" key="5">
    <source>
        <dbReference type="Proteomes" id="UP001432027"/>
    </source>
</evidence>
<keyword evidence="1" id="KW-0234">DNA repair</keyword>
<dbReference type="GO" id="GO:0016787">
    <property type="term" value="F:hydrolase activity"/>
    <property type="evidence" value="ECO:0007669"/>
    <property type="project" value="UniProtKB-KW"/>
</dbReference>
<comment type="similarity">
    <text evidence="1">Belongs to the helicase family.</text>
</comment>
<keyword evidence="1" id="KW-0347">Helicase</keyword>
<evidence type="ECO:0000313" key="4">
    <source>
        <dbReference type="EMBL" id="GMS87961.1"/>
    </source>
</evidence>
<dbReference type="EC" id="5.6.2.3" evidence="1"/>
<sequence length="238" mass="27363">WKQLLPVATGLSAEIASDITLLNSPLWKEFKVLTLTKNIRAESDEEFAKFLEDTGEGKYKGDHLPYVLIDKPGVMMPSQPSLIQSIYEGKLDDEEYLFRTCVLCTTNKHAEYVNSVVLKHVRGEERVYRAYDESREGIAQQMPPEFFCTNMESGMSPFWLRLRVGAIVILLRNLDLRSGLCNGTRLIVDAMYEKSVTVRQLDPRWKGQTHDIGRMEMTPPETKQQKALYTRTLLPFRL</sequence>
<dbReference type="GO" id="GO:0043139">
    <property type="term" value="F:5'-3' DNA helicase activity"/>
    <property type="evidence" value="ECO:0007669"/>
    <property type="project" value="UniProtKB-EC"/>
</dbReference>
<dbReference type="SUPFAM" id="SSF52540">
    <property type="entry name" value="P-loop containing nucleoside triphosphate hydrolases"/>
    <property type="match status" value="1"/>
</dbReference>
<keyword evidence="5" id="KW-1185">Reference proteome</keyword>
<dbReference type="InterPro" id="IPR027417">
    <property type="entry name" value="P-loop_NTPase"/>
</dbReference>
<dbReference type="GO" id="GO:0006281">
    <property type="term" value="P:DNA repair"/>
    <property type="evidence" value="ECO:0007669"/>
    <property type="project" value="UniProtKB-KW"/>
</dbReference>
<dbReference type="Pfam" id="PF05970">
    <property type="entry name" value="PIF1"/>
    <property type="match status" value="1"/>
</dbReference>
<name>A0AAV5SXM8_9BILA</name>
<keyword evidence="1" id="KW-0378">Hydrolase</keyword>
<feature type="non-terminal residue" evidence="4">
    <location>
        <position position="238"/>
    </location>
</feature>
<dbReference type="GO" id="GO:0005524">
    <property type="term" value="F:ATP binding"/>
    <property type="evidence" value="ECO:0007669"/>
    <property type="project" value="UniProtKB-KW"/>
</dbReference>
<keyword evidence="1" id="KW-0227">DNA damage</keyword>
<dbReference type="Pfam" id="PF21530">
    <property type="entry name" value="Pif1_2B_dom"/>
    <property type="match status" value="1"/>
</dbReference>
<comment type="caution">
    <text evidence="4">The sequence shown here is derived from an EMBL/GenBank/DDBJ whole genome shotgun (WGS) entry which is preliminary data.</text>
</comment>
<evidence type="ECO:0000259" key="2">
    <source>
        <dbReference type="Pfam" id="PF05970"/>
    </source>
</evidence>
<keyword evidence="1" id="KW-0233">DNA recombination</keyword>
<dbReference type="InterPro" id="IPR010285">
    <property type="entry name" value="DNA_helicase_pif1-like_DEAD"/>
</dbReference>
<dbReference type="AlphaFoldDB" id="A0AAV5SXM8"/>
<evidence type="ECO:0000256" key="1">
    <source>
        <dbReference type="RuleBase" id="RU363044"/>
    </source>
</evidence>
<organism evidence="4 5">
    <name type="scientific">Pristionchus entomophagus</name>
    <dbReference type="NCBI Taxonomy" id="358040"/>
    <lineage>
        <taxon>Eukaryota</taxon>
        <taxon>Metazoa</taxon>
        <taxon>Ecdysozoa</taxon>
        <taxon>Nematoda</taxon>
        <taxon>Chromadorea</taxon>
        <taxon>Rhabditida</taxon>
        <taxon>Rhabditina</taxon>
        <taxon>Diplogasteromorpha</taxon>
        <taxon>Diplogasteroidea</taxon>
        <taxon>Neodiplogasteridae</taxon>
        <taxon>Pristionchus</taxon>
    </lineage>
</organism>
<dbReference type="PANTHER" id="PTHR10492">
    <property type="match status" value="1"/>
</dbReference>
<dbReference type="GO" id="GO:0006310">
    <property type="term" value="P:DNA recombination"/>
    <property type="evidence" value="ECO:0007669"/>
    <property type="project" value="UniProtKB-KW"/>
</dbReference>
<evidence type="ECO:0000259" key="3">
    <source>
        <dbReference type="Pfam" id="PF21530"/>
    </source>
</evidence>
<feature type="domain" description="DNA helicase Pif1-like 2B" evidence="3">
    <location>
        <begin position="154"/>
        <end position="188"/>
    </location>
</feature>
<protein>
    <recommendedName>
        <fullName evidence="1">ATP-dependent DNA helicase</fullName>
        <ecNumber evidence="1">5.6.2.3</ecNumber>
    </recommendedName>
</protein>
<keyword evidence="1" id="KW-0067">ATP-binding</keyword>
<reference evidence="4" key="1">
    <citation type="submission" date="2023-10" db="EMBL/GenBank/DDBJ databases">
        <title>Genome assembly of Pristionchus species.</title>
        <authorList>
            <person name="Yoshida K."/>
            <person name="Sommer R.J."/>
        </authorList>
    </citation>
    <scope>NUCLEOTIDE SEQUENCE</scope>
    <source>
        <strain evidence="4">RS0144</strain>
    </source>
</reference>